<dbReference type="RefSeq" id="WP_183352228.1">
    <property type="nucleotide sequence ID" value="NZ_JACHEO010000026.1"/>
</dbReference>
<accession>A0A840V184</accession>
<evidence type="ECO:0000256" key="2">
    <source>
        <dbReference type="ARBA" id="ARBA00023125"/>
    </source>
</evidence>
<sequence>MSNRGHHLPAEERRAVIVQTVIELAAEQNPNGITTAAIAERMGLTQGALFRHFPNKAAVLAAVMEWVAEELL</sequence>
<reference evidence="6 7" key="1">
    <citation type="submission" date="2020-08" db="EMBL/GenBank/DDBJ databases">
        <title>Genomic Encyclopedia of Type Strains, Phase IV (KMG-IV): sequencing the most valuable type-strain genomes for metagenomic binning, comparative biology and taxonomic classification.</title>
        <authorList>
            <person name="Goeker M."/>
        </authorList>
    </citation>
    <scope>NUCLEOTIDE SEQUENCE [LARGE SCALE GENOMIC DNA]</scope>
    <source>
        <strain evidence="6 7">DSM 28570</strain>
    </source>
</reference>
<dbReference type="Gene3D" id="1.10.357.10">
    <property type="entry name" value="Tetracycline Repressor, domain 2"/>
    <property type="match status" value="1"/>
</dbReference>
<dbReference type="InterPro" id="IPR009057">
    <property type="entry name" value="Homeodomain-like_sf"/>
</dbReference>
<dbReference type="PROSITE" id="PS50977">
    <property type="entry name" value="HTH_TETR_2"/>
    <property type="match status" value="1"/>
</dbReference>
<organism evidence="6 7">
    <name type="scientific">Desulfoprunum benzoelyticum</name>
    <dbReference type="NCBI Taxonomy" id="1506996"/>
    <lineage>
        <taxon>Bacteria</taxon>
        <taxon>Pseudomonadati</taxon>
        <taxon>Thermodesulfobacteriota</taxon>
        <taxon>Desulfobulbia</taxon>
        <taxon>Desulfobulbales</taxon>
        <taxon>Desulfobulbaceae</taxon>
        <taxon>Desulfoprunum</taxon>
    </lineage>
</organism>
<feature type="DNA-binding region" description="H-T-H motif" evidence="4">
    <location>
        <begin position="34"/>
        <end position="53"/>
    </location>
</feature>
<protein>
    <submittedName>
        <fullName evidence="6">AcrR family transcriptional regulator</fullName>
    </submittedName>
</protein>
<dbReference type="InterPro" id="IPR001647">
    <property type="entry name" value="HTH_TetR"/>
</dbReference>
<evidence type="ECO:0000256" key="4">
    <source>
        <dbReference type="PROSITE-ProRule" id="PRU00335"/>
    </source>
</evidence>
<evidence type="ECO:0000313" key="7">
    <source>
        <dbReference type="Proteomes" id="UP000539642"/>
    </source>
</evidence>
<keyword evidence="7" id="KW-1185">Reference proteome</keyword>
<dbReference type="GO" id="GO:0000976">
    <property type="term" value="F:transcription cis-regulatory region binding"/>
    <property type="evidence" value="ECO:0007669"/>
    <property type="project" value="TreeGrafter"/>
</dbReference>
<evidence type="ECO:0000313" key="6">
    <source>
        <dbReference type="EMBL" id="MBB5349434.1"/>
    </source>
</evidence>
<evidence type="ECO:0000256" key="1">
    <source>
        <dbReference type="ARBA" id="ARBA00023015"/>
    </source>
</evidence>
<name>A0A840V184_9BACT</name>
<gene>
    <name evidence="6" type="ORF">HNQ81_003188</name>
</gene>
<evidence type="ECO:0000256" key="3">
    <source>
        <dbReference type="ARBA" id="ARBA00023163"/>
    </source>
</evidence>
<comment type="caution">
    <text evidence="6">The sequence shown here is derived from an EMBL/GenBank/DDBJ whole genome shotgun (WGS) entry which is preliminary data.</text>
</comment>
<dbReference type="GO" id="GO:0003700">
    <property type="term" value="F:DNA-binding transcription factor activity"/>
    <property type="evidence" value="ECO:0007669"/>
    <property type="project" value="TreeGrafter"/>
</dbReference>
<dbReference type="Pfam" id="PF00440">
    <property type="entry name" value="TetR_N"/>
    <property type="match status" value="1"/>
</dbReference>
<keyword evidence="1" id="KW-0805">Transcription regulation</keyword>
<proteinExistence type="predicted"/>
<dbReference type="Proteomes" id="UP000539642">
    <property type="component" value="Unassembled WGS sequence"/>
</dbReference>
<evidence type="ECO:0000259" key="5">
    <source>
        <dbReference type="PROSITE" id="PS50977"/>
    </source>
</evidence>
<dbReference type="SUPFAM" id="SSF46689">
    <property type="entry name" value="Homeodomain-like"/>
    <property type="match status" value="1"/>
</dbReference>
<dbReference type="EMBL" id="JACHEO010000026">
    <property type="protein sequence ID" value="MBB5349434.1"/>
    <property type="molecule type" value="Genomic_DNA"/>
</dbReference>
<dbReference type="PANTHER" id="PTHR30055">
    <property type="entry name" value="HTH-TYPE TRANSCRIPTIONAL REGULATOR RUTR"/>
    <property type="match status" value="1"/>
</dbReference>
<dbReference type="PANTHER" id="PTHR30055:SF234">
    <property type="entry name" value="HTH-TYPE TRANSCRIPTIONAL REGULATOR BETI"/>
    <property type="match status" value="1"/>
</dbReference>
<keyword evidence="2 4" id="KW-0238">DNA-binding</keyword>
<feature type="non-terminal residue" evidence="6">
    <location>
        <position position="72"/>
    </location>
</feature>
<dbReference type="InterPro" id="IPR050109">
    <property type="entry name" value="HTH-type_TetR-like_transc_reg"/>
</dbReference>
<dbReference type="PRINTS" id="PR00455">
    <property type="entry name" value="HTHTETR"/>
</dbReference>
<dbReference type="AlphaFoldDB" id="A0A840V184"/>
<feature type="domain" description="HTH tetR-type" evidence="5">
    <location>
        <begin position="11"/>
        <end position="71"/>
    </location>
</feature>
<keyword evidence="3" id="KW-0804">Transcription</keyword>